<dbReference type="EMBL" id="WMKA01000081">
    <property type="protein sequence ID" value="MTG90969.1"/>
    <property type="molecule type" value="Genomic_DNA"/>
</dbReference>
<organism evidence="2 3">
    <name type="scientific">Cellulosimicrobium composti</name>
    <dbReference type="NCBI Taxonomy" id="2672572"/>
    <lineage>
        <taxon>Bacteria</taxon>
        <taxon>Bacillati</taxon>
        <taxon>Actinomycetota</taxon>
        <taxon>Actinomycetes</taxon>
        <taxon>Micrococcales</taxon>
        <taxon>Promicromonosporaceae</taxon>
        <taxon>Cellulosimicrobium</taxon>
    </lineage>
</organism>
<feature type="region of interest" description="Disordered" evidence="1">
    <location>
        <begin position="1"/>
        <end position="49"/>
    </location>
</feature>
<feature type="compositionally biased region" description="Low complexity" evidence="1">
    <location>
        <begin position="25"/>
        <end position="49"/>
    </location>
</feature>
<gene>
    <name evidence="2" type="ORF">GJV82_18795</name>
</gene>
<evidence type="ECO:0000313" key="2">
    <source>
        <dbReference type="EMBL" id="MTG90969.1"/>
    </source>
</evidence>
<proteinExistence type="predicted"/>
<feature type="non-terminal residue" evidence="2">
    <location>
        <position position="49"/>
    </location>
</feature>
<sequence length="49" mass="4868">MSPTDPYADLPFDPADEPPLDEPADPLGDPWAGAAPAGPAPDAQPADGA</sequence>
<feature type="compositionally biased region" description="Acidic residues" evidence="1">
    <location>
        <begin position="14"/>
        <end position="24"/>
    </location>
</feature>
<protein>
    <submittedName>
        <fullName evidence="2">Uncharacterized protein</fullName>
    </submittedName>
</protein>
<comment type="caution">
    <text evidence="2">The sequence shown here is derived from an EMBL/GenBank/DDBJ whole genome shotgun (WGS) entry which is preliminary data.</text>
</comment>
<dbReference type="AlphaFoldDB" id="A0A6N7ZP00"/>
<evidence type="ECO:0000313" key="3">
    <source>
        <dbReference type="Proteomes" id="UP000440668"/>
    </source>
</evidence>
<dbReference type="Proteomes" id="UP000440668">
    <property type="component" value="Unassembled WGS sequence"/>
</dbReference>
<name>A0A6N7ZP00_9MICO</name>
<reference evidence="2 3" key="1">
    <citation type="submission" date="2019-11" db="EMBL/GenBank/DDBJ databases">
        <title>Cellulosimicrobium composti sp. nov. isolated from a compost.</title>
        <authorList>
            <person name="Yang Y."/>
        </authorList>
    </citation>
    <scope>NUCLEOTIDE SEQUENCE [LARGE SCALE GENOMIC DNA]</scope>
    <source>
        <strain evidence="2 3">BIT-GX5</strain>
    </source>
</reference>
<accession>A0A6N7ZP00</accession>
<evidence type="ECO:0000256" key="1">
    <source>
        <dbReference type="SAM" id="MobiDB-lite"/>
    </source>
</evidence>